<dbReference type="PATRIC" id="fig|1276258.3.peg.149"/>
<dbReference type="Gene3D" id="3.20.20.380">
    <property type="entry name" value="Copper homeostasis (CutC) domain"/>
    <property type="match status" value="1"/>
</dbReference>
<dbReference type="Pfam" id="PF03932">
    <property type="entry name" value="CutC"/>
    <property type="match status" value="1"/>
</dbReference>
<dbReference type="HOGENOM" id="CLU_050555_1_1_14"/>
<evidence type="ECO:0000313" key="4">
    <source>
        <dbReference type="Proteomes" id="UP000018550"/>
    </source>
</evidence>
<dbReference type="PANTHER" id="PTHR12598">
    <property type="entry name" value="COPPER HOMEOSTASIS PROTEIN CUTC"/>
    <property type="match status" value="1"/>
</dbReference>
<gene>
    <name evidence="3" type="primary">cutC</name>
    <name evidence="3" type="ORF">SAPIS_v1c01540</name>
</gene>
<dbReference type="PANTHER" id="PTHR12598:SF0">
    <property type="entry name" value="COPPER HOMEOSTASIS PROTEIN CUTC HOMOLOG"/>
    <property type="match status" value="1"/>
</dbReference>
<dbReference type="eggNOG" id="COG3142">
    <property type="taxonomic scope" value="Bacteria"/>
</dbReference>
<evidence type="ECO:0000313" key="3">
    <source>
        <dbReference type="EMBL" id="AHB36000.1"/>
    </source>
</evidence>
<name>V5RJQ5_SPIAP</name>
<dbReference type="RefSeq" id="WP_023788934.1">
    <property type="nucleotide sequence ID" value="NC_022998.1"/>
</dbReference>
<dbReference type="InterPro" id="IPR005627">
    <property type="entry name" value="CutC-like"/>
</dbReference>
<evidence type="ECO:0000256" key="1">
    <source>
        <dbReference type="ARBA" id="ARBA00007768"/>
    </source>
</evidence>
<dbReference type="InterPro" id="IPR036822">
    <property type="entry name" value="CutC-like_dom_sf"/>
</dbReference>
<dbReference type="KEGG" id="sapi:SAPIS_v1c01540"/>
<protein>
    <recommendedName>
        <fullName evidence="2">Copper homeostasis protein cutC homolog</fullName>
    </recommendedName>
</protein>
<dbReference type="AlphaFoldDB" id="V5RJQ5"/>
<reference evidence="3 4" key="1">
    <citation type="journal article" date="2014" name="Genome Announc.">
        <title>Complete Genome Sequence of Spiroplasma apis B31T (ATCC 33834), a Bacterium Associated with May Disease of Honeybees (Apis mellifera).</title>
        <authorList>
            <person name="Ku C."/>
            <person name="Lo W.S."/>
            <person name="Chen L.L."/>
            <person name="Kuo C.H."/>
        </authorList>
    </citation>
    <scope>NUCLEOTIDE SEQUENCE [LARGE SCALE GENOMIC DNA]</scope>
    <source>
        <strain evidence="3">B31</strain>
    </source>
</reference>
<dbReference type="OrthoDB" id="9815677at2"/>
<dbReference type="EMBL" id="CP006682">
    <property type="protein sequence ID" value="AHB36000.1"/>
    <property type="molecule type" value="Genomic_DNA"/>
</dbReference>
<evidence type="ECO:0000256" key="2">
    <source>
        <dbReference type="ARBA" id="ARBA00019014"/>
    </source>
</evidence>
<dbReference type="Proteomes" id="UP000018550">
    <property type="component" value="Chromosome"/>
</dbReference>
<accession>V5RJQ5</accession>
<dbReference type="STRING" id="1276258.SAPIS_v1c01540"/>
<dbReference type="SUPFAM" id="SSF110395">
    <property type="entry name" value="CutC-like"/>
    <property type="match status" value="1"/>
</dbReference>
<organism evidence="3 4">
    <name type="scientific">Spiroplasma apis B31</name>
    <dbReference type="NCBI Taxonomy" id="1276258"/>
    <lineage>
        <taxon>Bacteria</taxon>
        <taxon>Bacillati</taxon>
        <taxon>Mycoplasmatota</taxon>
        <taxon>Mollicutes</taxon>
        <taxon>Entomoplasmatales</taxon>
        <taxon>Spiroplasmataceae</taxon>
        <taxon>Spiroplasma</taxon>
    </lineage>
</organism>
<keyword evidence="4" id="KW-1185">Reference proteome</keyword>
<proteinExistence type="inferred from homology"/>
<comment type="similarity">
    <text evidence="1">Belongs to the CutC family.</text>
</comment>
<sequence>MFLEVIAQNLEDVILINKTKASRIELCANLEQDGFTPSYEIIKEVCDYSKLPVNVIVRHKNNNFVSEKEEVSLILKDIEYIKSTKANGIVIGLLNENLSVDVEFLKKVIEIKEHLTITFHKAFDHVKDFLKEYKILNDLGIDFVLTSGGPTLNINIIKEMKKLNLKTKILIGGGVTLNNVKDLKKISKYIHIGTAARVNNSFNNDISIENINSITGVVQ</sequence>
<dbReference type="GO" id="GO:0005507">
    <property type="term" value="F:copper ion binding"/>
    <property type="evidence" value="ECO:0007669"/>
    <property type="project" value="TreeGrafter"/>
</dbReference>